<evidence type="ECO:0000256" key="12">
    <source>
        <dbReference type="ARBA" id="ARBA00023317"/>
    </source>
</evidence>
<comment type="similarity">
    <text evidence="3 13">Belongs to the pyruvate kinase family.</text>
</comment>
<keyword evidence="5 13" id="KW-0808">Transferase</keyword>
<evidence type="ECO:0000256" key="4">
    <source>
        <dbReference type="ARBA" id="ARBA00012142"/>
    </source>
</evidence>
<dbReference type="Gene3D" id="2.40.33.10">
    <property type="entry name" value="PK beta-barrel domain-like"/>
    <property type="match status" value="1"/>
</dbReference>
<feature type="domain" description="Pyruvate kinase barrel" evidence="14">
    <location>
        <begin position="201"/>
        <end position="293"/>
    </location>
</feature>
<evidence type="ECO:0000256" key="13">
    <source>
        <dbReference type="RuleBase" id="RU000504"/>
    </source>
</evidence>
<dbReference type="PANTHER" id="PTHR11817">
    <property type="entry name" value="PYRUVATE KINASE"/>
    <property type="match status" value="1"/>
</dbReference>
<protein>
    <recommendedName>
        <fullName evidence="4 13">Pyruvate kinase</fullName>
        <ecNumber evidence="4 13">2.7.1.40</ecNumber>
    </recommendedName>
</protein>
<dbReference type="AlphaFoldDB" id="A0AA39KJG8"/>
<dbReference type="SUPFAM" id="SSF52935">
    <property type="entry name" value="PK C-terminal domain-like"/>
    <property type="match status" value="1"/>
</dbReference>
<evidence type="ECO:0000256" key="2">
    <source>
        <dbReference type="ARBA" id="ARBA00004997"/>
    </source>
</evidence>
<dbReference type="PRINTS" id="PR01050">
    <property type="entry name" value="PYRUVTKNASE"/>
</dbReference>
<dbReference type="Pfam" id="PF02887">
    <property type="entry name" value="PK_C"/>
    <property type="match status" value="1"/>
</dbReference>
<accession>A0AA39KJG8</accession>
<evidence type="ECO:0000313" key="17">
    <source>
        <dbReference type="Proteomes" id="UP001168990"/>
    </source>
</evidence>
<dbReference type="InterPro" id="IPR015795">
    <property type="entry name" value="Pyrv_Knase_C"/>
</dbReference>
<evidence type="ECO:0000259" key="14">
    <source>
        <dbReference type="Pfam" id="PF00224"/>
    </source>
</evidence>
<evidence type="ECO:0000256" key="6">
    <source>
        <dbReference type="ARBA" id="ARBA00022723"/>
    </source>
</evidence>
<evidence type="ECO:0000256" key="1">
    <source>
        <dbReference type="ARBA" id="ARBA00001958"/>
    </source>
</evidence>
<evidence type="ECO:0000256" key="5">
    <source>
        <dbReference type="ARBA" id="ARBA00022679"/>
    </source>
</evidence>
<keyword evidence="17" id="KW-1185">Reference proteome</keyword>
<keyword evidence="9" id="KW-0067">ATP-binding</keyword>
<keyword evidence="10 13" id="KW-0460">Magnesium</keyword>
<evidence type="ECO:0000256" key="3">
    <source>
        <dbReference type="ARBA" id="ARBA00008663"/>
    </source>
</evidence>
<evidence type="ECO:0000256" key="11">
    <source>
        <dbReference type="ARBA" id="ARBA00023152"/>
    </source>
</evidence>
<dbReference type="InterPro" id="IPR015806">
    <property type="entry name" value="Pyrv_Knase_insert_dom_sf"/>
</dbReference>
<dbReference type="GO" id="GO:0000287">
    <property type="term" value="F:magnesium ion binding"/>
    <property type="evidence" value="ECO:0007669"/>
    <property type="project" value="InterPro"/>
</dbReference>
<reference evidence="16" key="1">
    <citation type="journal article" date="2023" name="bioRxiv">
        <title>Scaffold-level genome assemblies of two parasitoid biocontrol wasps reveal the parthenogenesis mechanism and an associated novel virus.</title>
        <authorList>
            <person name="Inwood S."/>
            <person name="Skelly J."/>
            <person name="Guhlin J."/>
            <person name="Harrop T."/>
            <person name="Goldson S."/>
            <person name="Dearden P."/>
        </authorList>
    </citation>
    <scope>NUCLEOTIDE SEQUENCE</scope>
    <source>
        <strain evidence="16">Irish</strain>
        <tissue evidence="16">Whole body</tissue>
    </source>
</reference>
<dbReference type="Gene3D" id="3.20.20.60">
    <property type="entry name" value="Phosphoenolpyruvate-binding domains"/>
    <property type="match status" value="1"/>
</dbReference>
<organism evidence="16 17">
    <name type="scientific">Microctonus aethiopoides</name>
    <dbReference type="NCBI Taxonomy" id="144406"/>
    <lineage>
        <taxon>Eukaryota</taxon>
        <taxon>Metazoa</taxon>
        <taxon>Ecdysozoa</taxon>
        <taxon>Arthropoda</taxon>
        <taxon>Hexapoda</taxon>
        <taxon>Insecta</taxon>
        <taxon>Pterygota</taxon>
        <taxon>Neoptera</taxon>
        <taxon>Endopterygota</taxon>
        <taxon>Hymenoptera</taxon>
        <taxon>Apocrita</taxon>
        <taxon>Ichneumonoidea</taxon>
        <taxon>Braconidae</taxon>
        <taxon>Euphorinae</taxon>
        <taxon>Microctonus</taxon>
    </lineage>
</organism>
<proteinExistence type="inferred from homology"/>
<keyword evidence="7" id="KW-0547">Nucleotide-binding</keyword>
<dbReference type="InterPro" id="IPR011037">
    <property type="entry name" value="Pyrv_Knase-like_insert_dom_sf"/>
</dbReference>
<dbReference type="InterPro" id="IPR036918">
    <property type="entry name" value="Pyrv_Knase_C_sf"/>
</dbReference>
<dbReference type="InterPro" id="IPR040442">
    <property type="entry name" value="Pyrv_kinase-like_dom_sf"/>
</dbReference>
<feature type="domain" description="Pyruvate kinase C-terminal" evidence="15">
    <location>
        <begin position="350"/>
        <end position="456"/>
    </location>
</feature>
<dbReference type="SUPFAM" id="SSF51621">
    <property type="entry name" value="Phosphoenolpyruvate/pyruvate domain"/>
    <property type="match status" value="1"/>
</dbReference>
<dbReference type="GO" id="GO:0004743">
    <property type="term" value="F:pyruvate kinase activity"/>
    <property type="evidence" value="ECO:0007669"/>
    <property type="project" value="UniProtKB-EC"/>
</dbReference>
<keyword evidence="11 13" id="KW-0324">Glycolysis</keyword>
<dbReference type="EC" id="2.7.1.40" evidence="4 13"/>
<feature type="domain" description="Pyruvate kinase barrel" evidence="14">
    <location>
        <begin position="79"/>
        <end position="200"/>
    </location>
</feature>
<name>A0AA39KJG8_9HYME</name>
<dbReference type="GO" id="GO:0016301">
    <property type="term" value="F:kinase activity"/>
    <property type="evidence" value="ECO:0007669"/>
    <property type="project" value="UniProtKB-KW"/>
</dbReference>
<evidence type="ECO:0000259" key="15">
    <source>
        <dbReference type="Pfam" id="PF02887"/>
    </source>
</evidence>
<sequence length="474" mass="52393">MMKLEDQIVPDRQLGVAYQDTRIDHEIKLNVNCNPSPARLTEIMITLGETNNKVVDIVNLFGNNHVDMIRLNASHGDSPEIRTGIYKNDSSDRVVAGATFLEGDDVKLLADKQAYGDDGSNGFWTSCRELPRLSRIGDRIILDRGGVCLKVNQKGKEFVNCTIMKSDVVGNGKIVQPIDTALNLPQISKQDNNDIDLALELESKISTCQGVEAFDDILKVADGIVIDRESLQVEVRMEKLFLAQKSIIAKCNRVGKPVVVTYRVASDGQMKFELDLVANAVLEGADCIFLATGSLDTKETLRLIENVDVSRSRMCTMATTNFQRYKLQASTQDITDDYPDIASIPLDPTHAMAIAAVELSMKLNASAIIVTTTTGQSAMLLSALIDHVVLSLQLSHVMGLLHVGPLNPDWNKDIEARIRRGMNYLRQSRFVDVGDAIVTMGSWHRGDGFTNSIRVLYFSSSPISNNITDFEETW</sequence>
<dbReference type="InterPro" id="IPR001697">
    <property type="entry name" value="Pyr_Knase"/>
</dbReference>
<evidence type="ECO:0000256" key="8">
    <source>
        <dbReference type="ARBA" id="ARBA00022777"/>
    </source>
</evidence>
<evidence type="ECO:0000313" key="16">
    <source>
        <dbReference type="EMBL" id="KAK0163778.1"/>
    </source>
</evidence>
<keyword evidence="12" id="KW-0670">Pyruvate</keyword>
<dbReference type="EMBL" id="JAQQBS010001422">
    <property type="protein sequence ID" value="KAK0163778.1"/>
    <property type="molecule type" value="Genomic_DNA"/>
</dbReference>
<gene>
    <name evidence="16" type="ORF">PV328_002473</name>
</gene>
<dbReference type="Proteomes" id="UP001168990">
    <property type="component" value="Unassembled WGS sequence"/>
</dbReference>
<comment type="pathway">
    <text evidence="2 13">Carbohydrate degradation; glycolysis; pyruvate from D-glyceraldehyde 3-phosphate: step 5/5.</text>
</comment>
<evidence type="ECO:0000256" key="7">
    <source>
        <dbReference type="ARBA" id="ARBA00022741"/>
    </source>
</evidence>
<keyword evidence="6" id="KW-0479">Metal-binding</keyword>
<keyword evidence="8 13" id="KW-0418">Kinase</keyword>
<dbReference type="GO" id="GO:0030955">
    <property type="term" value="F:potassium ion binding"/>
    <property type="evidence" value="ECO:0007669"/>
    <property type="project" value="InterPro"/>
</dbReference>
<dbReference type="InterPro" id="IPR015793">
    <property type="entry name" value="Pyrv_Knase_brl"/>
</dbReference>
<comment type="catalytic activity">
    <reaction evidence="13">
        <text>pyruvate + ATP = phosphoenolpyruvate + ADP + H(+)</text>
        <dbReference type="Rhea" id="RHEA:18157"/>
        <dbReference type="ChEBI" id="CHEBI:15361"/>
        <dbReference type="ChEBI" id="CHEBI:15378"/>
        <dbReference type="ChEBI" id="CHEBI:30616"/>
        <dbReference type="ChEBI" id="CHEBI:58702"/>
        <dbReference type="ChEBI" id="CHEBI:456216"/>
        <dbReference type="EC" id="2.7.1.40"/>
    </reaction>
</comment>
<comment type="caution">
    <text evidence="16">The sequence shown here is derived from an EMBL/GenBank/DDBJ whole genome shotgun (WGS) entry which is preliminary data.</text>
</comment>
<dbReference type="SUPFAM" id="SSF50800">
    <property type="entry name" value="PK beta-barrel domain-like"/>
    <property type="match status" value="1"/>
</dbReference>
<comment type="cofactor">
    <cofactor evidence="1">
        <name>K(+)</name>
        <dbReference type="ChEBI" id="CHEBI:29103"/>
    </cofactor>
</comment>
<dbReference type="GO" id="GO:0005524">
    <property type="term" value="F:ATP binding"/>
    <property type="evidence" value="ECO:0007669"/>
    <property type="project" value="UniProtKB-KW"/>
</dbReference>
<dbReference type="InterPro" id="IPR015813">
    <property type="entry name" value="Pyrv/PenolPyrv_kinase-like_dom"/>
</dbReference>
<dbReference type="Pfam" id="PF00224">
    <property type="entry name" value="PK"/>
    <property type="match status" value="2"/>
</dbReference>
<evidence type="ECO:0000256" key="9">
    <source>
        <dbReference type="ARBA" id="ARBA00022840"/>
    </source>
</evidence>
<dbReference type="Gene3D" id="3.40.1380.20">
    <property type="entry name" value="Pyruvate kinase, C-terminal domain"/>
    <property type="match status" value="1"/>
</dbReference>
<reference evidence="16" key="2">
    <citation type="submission" date="2023-03" db="EMBL/GenBank/DDBJ databases">
        <authorList>
            <person name="Inwood S.N."/>
            <person name="Skelly J.G."/>
            <person name="Guhlin J."/>
            <person name="Harrop T.W.R."/>
            <person name="Goldson S.G."/>
            <person name="Dearden P.K."/>
        </authorList>
    </citation>
    <scope>NUCLEOTIDE SEQUENCE</scope>
    <source>
        <strain evidence="16">Irish</strain>
        <tissue evidence="16">Whole body</tissue>
    </source>
</reference>
<evidence type="ECO:0000256" key="10">
    <source>
        <dbReference type="ARBA" id="ARBA00022842"/>
    </source>
</evidence>